<proteinExistence type="predicted"/>
<protein>
    <recommendedName>
        <fullName evidence="2">DDE-1 domain-containing protein</fullName>
    </recommendedName>
</protein>
<dbReference type="InterPro" id="IPR004875">
    <property type="entry name" value="DDE_SF_endonuclease_dom"/>
</dbReference>
<comment type="caution">
    <text evidence="3">The sequence shown here is derived from an EMBL/GenBank/DDBJ whole genome shotgun (WGS) entry which is preliminary data.</text>
</comment>
<feature type="domain" description="DDE-1" evidence="2">
    <location>
        <begin position="205"/>
        <end position="329"/>
    </location>
</feature>
<evidence type="ECO:0000313" key="3">
    <source>
        <dbReference type="EMBL" id="KAF7999705.1"/>
    </source>
</evidence>
<feature type="region of interest" description="Disordered" evidence="1">
    <location>
        <begin position="544"/>
        <end position="584"/>
    </location>
</feature>
<feature type="region of interest" description="Disordered" evidence="1">
    <location>
        <begin position="418"/>
        <end position="462"/>
    </location>
</feature>
<dbReference type="AlphaFoldDB" id="A0A8H7GLJ6"/>
<evidence type="ECO:0000313" key="4">
    <source>
        <dbReference type="Proteomes" id="UP000649328"/>
    </source>
</evidence>
<feature type="compositionally biased region" description="Basic residues" evidence="1">
    <location>
        <begin position="564"/>
        <end position="584"/>
    </location>
</feature>
<dbReference type="EMBL" id="JACBPP010000008">
    <property type="protein sequence ID" value="KAF7999705.1"/>
    <property type="molecule type" value="Genomic_DNA"/>
</dbReference>
<dbReference type="OrthoDB" id="3790270at2759"/>
<gene>
    <name evidence="3" type="ORF">HF325_005554</name>
</gene>
<keyword evidence="4" id="KW-1185">Reference proteome</keyword>
<dbReference type="GO" id="GO:0003676">
    <property type="term" value="F:nucleic acid binding"/>
    <property type="evidence" value="ECO:0007669"/>
    <property type="project" value="InterPro"/>
</dbReference>
<organism evidence="3 4">
    <name type="scientific">Metschnikowia pulcherrima</name>
    <dbReference type="NCBI Taxonomy" id="27326"/>
    <lineage>
        <taxon>Eukaryota</taxon>
        <taxon>Fungi</taxon>
        <taxon>Dikarya</taxon>
        <taxon>Ascomycota</taxon>
        <taxon>Saccharomycotina</taxon>
        <taxon>Pichiomycetes</taxon>
        <taxon>Metschnikowiaceae</taxon>
        <taxon>Metschnikowia</taxon>
    </lineage>
</organism>
<feature type="compositionally biased region" description="Low complexity" evidence="1">
    <location>
        <begin position="546"/>
        <end position="559"/>
    </location>
</feature>
<dbReference type="Pfam" id="PF03184">
    <property type="entry name" value="DDE_1"/>
    <property type="match status" value="1"/>
</dbReference>
<name>A0A8H7GLJ6_9ASCO</name>
<accession>A0A8H7GLJ6</accession>
<evidence type="ECO:0000259" key="2">
    <source>
        <dbReference type="Pfam" id="PF03184"/>
    </source>
</evidence>
<evidence type="ECO:0000256" key="1">
    <source>
        <dbReference type="SAM" id="MobiDB-lite"/>
    </source>
</evidence>
<sequence>MNITSERLEKEDKEKRMQKTSKAWDSKVLCAKSEAASFSVVKDVTLVHRAQGRPGVPVGAVLILSSQEETILIDWIRARDEKGFPTRPWEVIGSAGILVQNRPNDTSLEHAMLRINRENWPKAFLKRNRKFAIDMRRGLVYLRDVTGLVGLIKMFVNTVNAKISEHYVTKHNVYCVSESGFQMGFVAKLFGAGDEAHLETDEKNRVTILECVNANGLFLQPFVGRHTAGPNPHADSLNIELFPGDWTRDDIRLYWLERTFVHHVSSKGRQGHTILIVNWHRSKLTKKFISTCYKHQIIPFCVPENTWHHFLVLDPSGLITMKHMYKHATETIFPDPDAPEFLKYLRKFVLIRLEEGTQTTIKRNFAQLGFLPSGSRNSGRRIMRRVSTSLFNVQPLTENEIIVISDSGDEVSEIQRVSEPDTVQTRSEVPDTLADHTAPCSPELTSAGRSSREDSIAPVQHASAESNIVQVRCAECRALSDETRVLANESSAVIFTENVDSATTTTGDGQPGSNAVEPVVNSIKHENSLGHERQCESSDRVILVEPTTSSEQQASPSSSLNQRREKKRRLNKRQRDARKKLRES</sequence>
<reference evidence="3" key="1">
    <citation type="submission" date="2020-10" db="EMBL/GenBank/DDBJ databases">
        <title>The Whole-Genome Sequence of Metschnikowia persimmonesis, a Novel Endophytic Yeast Species Isolated from Medicinal Plant Diospyros kaki Thumb.</title>
        <authorList>
            <person name="Rahmat E."/>
            <person name="Kang Y."/>
        </authorList>
    </citation>
    <scope>NUCLEOTIDE SEQUENCE</scope>
    <source>
        <strain evidence="3">KIOM G15050</strain>
    </source>
</reference>
<dbReference type="Proteomes" id="UP000649328">
    <property type="component" value="Unassembled WGS sequence"/>
</dbReference>